<evidence type="ECO:0000259" key="6">
    <source>
        <dbReference type="PROSITE" id="PS51755"/>
    </source>
</evidence>
<protein>
    <submittedName>
        <fullName evidence="7">AfsR/SARP family transcriptional regulator</fullName>
    </submittedName>
</protein>
<gene>
    <name evidence="7" type="ORF">V1633_28205</name>
</gene>
<dbReference type="SUPFAM" id="SSF46894">
    <property type="entry name" value="C-terminal effector domain of the bipartite response regulators"/>
    <property type="match status" value="1"/>
</dbReference>
<feature type="domain" description="OmpR/PhoB-type" evidence="6">
    <location>
        <begin position="1"/>
        <end position="111"/>
    </location>
</feature>
<dbReference type="InterPro" id="IPR051677">
    <property type="entry name" value="AfsR-DnrI-RedD_regulator"/>
</dbReference>
<keyword evidence="2" id="KW-0805">Transcription regulation</keyword>
<comment type="caution">
    <text evidence="7">The sequence shown here is derived from an EMBL/GenBank/DDBJ whole genome shotgun (WGS) entry which is preliminary data.</text>
</comment>
<dbReference type="SUPFAM" id="SSF48452">
    <property type="entry name" value="TPR-like"/>
    <property type="match status" value="1"/>
</dbReference>
<dbReference type="Pfam" id="PF03704">
    <property type="entry name" value="BTAD"/>
    <property type="match status" value="1"/>
</dbReference>
<dbReference type="InterPro" id="IPR016032">
    <property type="entry name" value="Sig_transdc_resp-reg_C-effctor"/>
</dbReference>
<dbReference type="Pfam" id="PF00486">
    <property type="entry name" value="Trans_reg_C"/>
    <property type="match status" value="1"/>
</dbReference>
<dbReference type="Gene3D" id="1.25.40.10">
    <property type="entry name" value="Tetratricopeptide repeat domain"/>
    <property type="match status" value="1"/>
</dbReference>
<keyword evidence="4" id="KW-0804">Transcription</keyword>
<dbReference type="InterPro" id="IPR011990">
    <property type="entry name" value="TPR-like_helical_dom_sf"/>
</dbReference>
<dbReference type="RefSeq" id="WP_331217304.1">
    <property type="nucleotide sequence ID" value="NZ_JAZGQK010000027.1"/>
</dbReference>
<dbReference type="InterPro" id="IPR036388">
    <property type="entry name" value="WH-like_DNA-bd_sf"/>
</dbReference>
<evidence type="ECO:0000313" key="8">
    <source>
        <dbReference type="Proteomes" id="UP001332243"/>
    </source>
</evidence>
<accession>A0ABU7S0Q5</accession>
<dbReference type="PANTHER" id="PTHR35807:SF1">
    <property type="entry name" value="TRANSCRIPTIONAL REGULATOR REDD"/>
    <property type="match status" value="1"/>
</dbReference>
<sequence>MADDDLQILLLGPIRATRGDTALYLGTPRQREVLAVLALRSGLVLSVPQIVDAIWSVRRPDSVENMVHTYIGRLRRALERPPAAPAHPRRSRPPALPRVLRSTRPGYTLDIPAEAVDSTLFERDVKVARAARAQGDLPRALHFFQQGLARWSGLALQEAAGPLAEAERIRLAELRQDVVEETTGVRLLLGDVENLVAELRWMLVAQPMRERLWELLLIVLGQTSRRAEALTAFEDARMTLTERLGVEPGHRLQDLHRRLLRSEPVTVCPWWERRVPV</sequence>
<dbReference type="PROSITE" id="PS51755">
    <property type="entry name" value="OMPR_PHOB"/>
    <property type="match status" value="1"/>
</dbReference>
<keyword evidence="3 5" id="KW-0238">DNA-binding</keyword>
<dbReference type="PANTHER" id="PTHR35807">
    <property type="entry name" value="TRANSCRIPTIONAL REGULATOR REDD-RELATED"/>
    <property type="match status" value="1"/>
</dbReference>
<dbReference type="CDD" id="cd15831">
    <property type="entry name" value="BTAD"/>
    <property type="match status" value="1"/>
</dbReference>
<evidence type="ECO:0000256" key="1">
    <source>
        <dbReference type="ARBA" id="ARBA00005820"/>
    </source>
</evidence>
<evidence type="ECO:0000256" key="2">
    <source>
        <dbReference type="ARBA" id="ARBA00023015"/>
    </source>
</evidence>
<dbReference type="SMART" id="SM00862">
    <property type="entry name" value="Trans_reg_C"/>
    <property type="match status" value="1"/>
</dbReference>
<feature type="DNA-binding region" description="OmpR/PhoB-type" evidence="5">
    <location>
        <begin position="1"/>
        <end position="111"/>
    </location>
</feature>
<organism evidence="7 8">
    <name type="scientific">Plantactinospora sonchi</name>
    <dbReference type="NCBI Taxonomy" id="1544735"/>
    <lineage>
        <taxon>Bacteria</taxon>
        <taxon>Bacillati</taxon>
        <taxon>Actinomycetota</taxon>
        <taxon>Actinomycetes</taxon>
        <taxon>Micromonosporales</taxon>
        <taxon>Micromonosporaceae</taxon>
        <taxon>Plantactinospora</taxon>
    </lineage>
</organism>
<evidence type="ECO:0000313" key="7">
    <source>
        <dbReference type="EMBL" id="MEE6262373.1"/>
    </source>
</evidence>
<reference evidence="7 8" key="1">
    <citation type="submission" date="2024-01" db="EMBL/GenBank/DDBJ databases">
        <title>Genome insights into Plantactinospora sonchi sp. nov.</title>
        <authorList>
            <person name="Wang L."/>
        </authorList>
    </citation>
    <scope>NUCLEOTIDE SEQUENCE [LARGE SCALE GENOMIC DNA]</scope>
    <source>
        <strain evidence="7 8">NEAU-QY2</strain>
    </source>
</reference>
<dbReference type="InterPro" id="IPR005158">
    <property type="entry name" value="BTAD"/>
</dbReference>
<name>A0ABU7S0Q5_9ACTN</name>
<evidence type="ECO:0000256" key="5">
    <source>
        <dbReference type="PROSITE-ProRule" id="PRU01091"/>
    </source>
</evidence>
<dbReference type="InterPro" id="IPR001867">
    <property type="entry name" value="OmpR/PhoB-type_DNA-bd"/>
</dbReference>
<evidence type="ECO:0000256" key="4">
    <source>
        <dbReference type="ARBA" id="ARBA00023163"/>
    </source>
</evidence>
<keyword evidence="8" id="KW-1185">Reference proteome</keyword>
<evidence type="ECO:0000256" key="3">
    <source>
        <dbReference type="ARBA" id="ARBA00023125"/>
    </source>
</evidence>
<dbReference type="SMART" id="SM01043">
    <property type="entry name" value="BTAD"/>
    <property type="match status" value="1"/>
</dbReference>
<dbReference type="Proteomes" id="UP001332243">
    <property type="component" value="Unassembled WGS sequence"/>
</dbReference>
<dbReference type="EMBL" id="JAZGQK010000027">
    <property type="protein sequence ID" value="MEE6262373.1"/>
    <property type="molecule type" value="Genomic_DNA"/>
</dbReference>
<proteinExistence type="inferred from homology"/>
<comment type="similarity">
    <text evidence="1">Belongs to the AfsR/DnrI/RedD regulatory family.</text>
</comment>
<dbReference type="Gene3D" id="1.10.10.10">
    <property type="entry name" value="Winged helix-like DNA-binding domain superfamily/Winged helix DNA-binding domain"/>
    <property type="match status" value="1"/>
</dbReference>